<sequence>MRKGVQRFPRRIDKLIRRFAFPLQHAAAAGGDLLPPALLTILTLAQVGLIASGLSNFPAFADETRPGNPMPVTRV</sequence>
<evidence type="ECO:0000313" key="3">
    <source>
        <dbReference type="Proteomes" id="UP000272004"/>
    </source>
</evidence>
<dbReference type="EMBL" id="RJJU01000010">
    <property type="protein sequence ID" value="RUM11073.1"/>
    <property type="molecule type" value="Genomic_DNA"/>
</dbReference>
<comment type="caution">
    <text evidence="1">The sequence shown here is derived from an EMBL/GenBank/DDBJ whole genome shotgun (WGS) entry which is preliminary data.</text>
</comment>
<dbReference type="AlphaFoldDB" id="A0A7W6B5P6"/>
<protein>
    <submittedName>
        <fullName evidence="1">Uncharacterized protein</fullName>
    </submittedName>
</protein>
<reference evidence="1 4" key="2">
    <citation type="submission" date="2020-08" db="EMBL/GenBank/DDBJ databases">
        <title>Genomic Encyclopedia of Type Strains, Phase IV (KMG-IV): sequencing the most valuable type-strain genomes for metagenomic binning, comparative biology and taxonomic classification.</title>
        <authorList>
            <person name="Goeker M."/>
        </authorList>
    </citation>
    <scope>NUCLEOTIDE SEQUENCE [LARGE SCALE GENOMIC DNA]</scope>
    <source>
        <strain evidence="1 4">DSM 19331</strain>
    </source>
</reference>
<keyword evidence="3" id="KW-1185">Reference proteome</keyword>
<dbReference type="Proteomes" id="UP000272004">
    <property type="component" value="Unassembled WGS sequence"/>
</dbReference>
<reference evidence="2 3" key="1">
    <citation type="submission" date="2018-11" db="EMBL/GenBank/DDBJ databases">
        <authorList>
            <person name="Huo Y."/>
        </authorList>
    </citation>
    <scope>NUCLEOTIDE SEQUENCE [LARGE SCALE GENOMIC DNA]</scope>
    <source>
        <strain evidence="2 3">CCBAU 33202</strain>
    </source>
</reference>
<gene>
    <name evidence="2" type="ORF">EFB14_19540</name>
    <name evidence="1" type="ORF">GGQ65_003360</name>
</gene>
<evidence type="ECO:0000313" key="1">
    <source>
        <dbReference type="EMBL" id="MBB3916060.1"/>
    </source>
</evidence>
<name>A0A7W6B5P6_9HYPH</name>
<accession>A0A7W6B5P6</accession>
<proteinExistence type="predicted"/>
<evidence type="ECO:0000313" key="2">
    <source>
        <dbReference type="EMBL" id="RUM11073.1"/>
    </source>
</evidence>
<organism evidence="1 4">
    <name type="scientific">Rhizobium fabae</name>
    <dbReference type="NCBI Taxonomy" id="573179"/>
    <lineage>
        <taxon>Bacteria</taxon>
        <taxon>Pseudomonadati</taxon>
        <taxon>Pseudomonadota</taxon>
        <taxon>Alphaproteobacteria</taxon>
        <taxon>Hyphomicrobiales</taxon>
        <taxon>Rhizobiaceae</taxon>
        <taxon>Rhizobium/Agrobacterium group</taxon>
        <taxon>Rhizobium</taxon>
    </lineage>
</organism>
<dbReference type="EMBL" id="JACIDG010000008">
    <property type="protein sequence ID" value="MBB3916060.1"/>
    <property type="molecule type" value="Genomic_DNA"/>
</dbReference>
<evidence type="ECO:0000313" key="4">
    <source>
        <dbReference type="Proteomes" id="UP000545490"/>
    </source>
</evidence>
<dbReference type="Proteomes" id="UP000545490">
    <property type="component" value="Unassembled WGS sequence"/>
</dbReference>